<evidence type="ECO:0000313" key="8">
    <source>
        <dbReference type="EMBL" id="BAH83406.1"/>
    </source>
</evidence>
<comment type="function">
    <text evidence="2 7">Catalyzes the formation of N(7)-methylguanine at position 46 (m7G46) in tRNA.</text>
</comment>
<dbReference type="KEGG" id="icp:ICMP_565"/>
<gene>
    <name evidence="8" type="primary">yggH</name>
    <name evidence="7" type="synonym">trmB</name>
    <name evidence="8" type="ORF">ICMP_565</name>
</gene>
<keyword evidence="6 7" id="KW-0819">tRNA processing</keyword>
<accession>C5WDK0</accession>
<evidence type="ECO:0000256" key="6">
    <source>
        <dbReference type="ARBA" id="ARBA00022694"/>
    </source>
</evidence>
<dbReference type="NCBIfam" id="TIGR00091">
    <property type="entry name" value="tRNA (guanosine(46)-N7)-methyltransferase TrmB"/>
    <property type="match status" value="1"/>
</dbReference>
<dbReference type="InterPro" id="IPR055361">
    <property type="entry name" value="tRNA_methyltr_TrmB_bact"/>
</dbReference>
<comment type="similarity">
    <text evidence="7">Belongs to the class I-like SAM-binding methyltransferase superfamily. TrmB family.</text>
</comment>
<dbReference type="STRING" id="476281.ICMP_565"/>
<feature type="binding site" evidence="7">
    <location>
        <position position="67"/>
    </location>
    <ligand>
        <name>S-adenosyl-L-methionine</name>
        <dbReference type="ChEBI" id="CHEBI:59789"/>
    </ligand>
</feature>
<keyword evidence="4 7" id="KW-0808">Transferase</keyword>
<dbReference type="PANTHER" id="PTHR23417">
    <property type="entry name" value="3-DEOXY-D-MANNO-OCTULOSONIC-ACID TRANSFERASE/TRNA GUANINE-N 7 - -METHYLTRANSFERASE"/>
    <property type="match status" value="1"/>
</dbReference>
<dbReference type="PANTHER" id="PTHR23417:SF14">
    <property type="entry name" value="PENTACOTRIPEPTIDE-REPEAT REGION OF PRORP DOMAIN-CONTAINING PROTEIN"/>
    <property type="match status" value="1"/>
</dbReference>
<keyword evidence="3 7" id="KW-0489">Methyltransferase</keyword>
<dbReference type="HAMAP" id="MF_01057">
    <property type="entry name" value="tRNA_methyltr_TrmB"/>
    <property type="match status" value="1"/>
</dbReference>
<feature type="binding site" evidence="7">
    <location>
        <position position="119"/>
    </location>
    <ligand>
        <name>S-adenosyl-L-methionine</name>
        <dbReference type="ChEBI" id="CHEBI:59789"/>
    </ligand>
</feature>
<dbReference type="EC" id="2.1.1.33" evidence="7"/>
<keyword evidence="9" id="KW-1185">Reference proteome</keyword>
<dbReference type="UniPathway" id="UPA00989"/>
<feature type="region of interest" description="Interaction with RNA" evidence="7">
    <location>
        <begin position="148"/>
        <end position="153"/>
    </location>
</feature>
<name>C5WDK0_9ENTR</name>
<evidence type="ECO:0000256" key="2">
    <source>
        <dbReference type="ARBA" id="ARBA00003015"/>
    </source>
</evidence>
<evidence type="ECO:0000256" key="4">
    <source>
        <dbReference type="ARBA" id="ARBA00022679"/>
    </source>
</evidence>
<dbReference type="SUPFAM" id="SSF53335">
    <property type="entry name" value="S-adenosyl-L-methionine-dependent methyltransferases"/>
    <property type="match status" value="1"/>
</dbReference>
<dbReference type="HOGENOM" id="CLU_050910_0_1_6"/>
<feature type="binding site" evidence="7">
    <location>
        <position position="146"/>
    </location>
    <ligand>
        <name>substrate</name>
    </ligand>
</feature>
<evidence type="ECO:0000256" key="7">
    <source>
        <dbReference type="HAMAP-Rule" id="MF_01057"/>
    </source>
</evidence>
<keyword evidence="5 7" id="KW-0949">S-adenosyl-L-methionine</keyword>
<dbReference type="AlphaFoldDB" id="C5WDK0"/>
<sequence>MINICQNKYNKNTTQFFYIRSFVLRQRRLTKHKKHIIENKSNLLVNFSYDTINMVSLFGNDAPVVMEIGFGRGDSLVEMTKLNFSQNFLGIEVYIPGISSCINLATREKITNLRLIHHNAVEVLEYMIPDSSLFTVQLFFPDTWEKKRHNKRRIVQIPFAELILRKLKIGGFFHIVTDSKNYAEHILNILNGIRGYKKQSVYSAVTRPSNRILTKFEQRAHIMGQEIWDIKFLKV</sequence>
<protein>
    <recommendedName>
        <fullName evidence="7">tRNA (guanine-N(7)-)-methyltransferase</fullName>
        <ecNumber evidence="7">2.1.1.33</ecNumber>
    </recommendedName>
    <alternativeName>
        <fullName evidence="7">tRNA (guanine(46)-N(7))-methyltransferase</fullName>
    </alternativeName>
    <alternativeName>
        <fullName evidence="7">tRNA(m7G46)-methyltransferase</fullName>
    </alternativeName>
</protein>
<feature type="binding site" evidence="7">
    <location>
        <begin position="214"/>
        <end position="217"/>
    </location>
    <ligand>
        <name>substrate</name>
    </ligand>
</feature>
<organism evidence="8 9">
    <name type="scientific">Candidatus Ishikawaella capsulata Mpkobe</name>
    <dbReference type="NCBI Taxonomy" id="476281"/>
    <lineage>
        <taxon>Bacteria</taxon>
        <taxon>Pseudomonadati</taxon>
        <taxon>Pseudomonadota</taxon>
        <taxon>Gammaproteobacteria</taxon>
        <taxon>Enterobacterales</taxon>
        <taxon>Enterobacteriaceae</taxon>
        <taxon>Candidatus Ishikawella</taxon>
    </lineage>
</organism>
<comment type="pathway">
    <text evidence="7">tRNA modification; N(7)-methylguanine-tRNA biosynthesis.</text>
</comment>
<evidence type="ECO:0000313" key="9">
    <source>
        <dbReference type="Proteomes" id="UP000061704"/>
    </source>
</evidence>
<evidence type="ECO:0000256" key="3">
    <source>
        <dbReference type="ARBA" id="ARBA00022603"/>
    </source>
</evidence>
<dbReference type="Pfam" id="PF02390">
    <property type="entry name" value="Methyltransf_4"/>
    <property type="match status" value="1"/>
</dbReference>
<comment type="subunit">
    <text evidence="7">Monomer.</text>
</comment>
<dbReference type="Gene3D" id="3.40.50.150">
    <property type="entry name" value="Vaccinia Virus protein VP39"/>
    <property type="match status" value="1"/>
</dbReference>
<feature type="binding site" evidence="7">
    <location>
        <position position="142"/>
    </location>
    <ligand>
        <name>S-adenosyl-L-methionine</name>
        <dbReference type="ChEBI" id="CHEBI:59789"/>
    </ligand>
</feature>
<dbReference type="InterPro" id="IPR003358">
    <property type="entry name" value="tRNA_(Gua-N-7)_MeTrfase_Trmb"/>
</dbReference>
<comment type="catalytic activity">
    <reaction evidence="1 7">
        <text>guanosine(46) in tRNA + S-adenosyl-L-methionine = N(7)-methylguanosine(46) in tRNA + S-adenosyl-L-homocysteine</text>
        <dbReference type="Rhea" id="RHEA:42708"/>
        <dbReference type="Rhea" id="RHEA-COMP:10188"/>
        <dbReference type="Rhea" id="RHEA-COMP:10189"/>
        <dbReference type="ChEBI" id="CHEBI:57856"/>
        <dbReference type="ChEBI" id="CHEBI:59789"/>
        <dbReference type="ChEBI" id="CHEBI:74269"/>
        <dbReference type="ChEBI" id="CHEBI:74480"/>
        <dbReference type="EC" id="2.1.1.33"/>
    </reaction>
</comment>
<dbReference type="RefSeq" id="WP_041069753.1">
    <property type="nucleotide sequence ID" value="NZ_AP010872.1"/>
</dbReference>
<dbReference type="GO" id="GO:0008176">
    <property type="term" value="F:tRNA (guanine(46)-N7)-methyltransferase activity"/>
    <property type="evidence" value="ECO:0007669"/>
    <property type="project" value="UniProtKB-UniRule"/>
</dbReference>
<dbReference type="PROSITE" id="PS51625">
    <property type="entry name" value="SAM_MT_TRMB"/>
    <property type="match status" value="1"/>
</dbReference>
<evidence type="ECO:0000256" key="1">
    <source>
        <dbReference type="ARBA" id="ARBA00000142"/>
    </source>
</evidence>
<proteinExistence type="inferred from homology"/>
<feature type="binding site" evidence="7">
    <location>
        <position position="178"/>
    </location>
    <ligand>
        <name>substrate</name>
    </ligand>
</feature>
<reference evidence="8 9" key="1">
    <citation type="journal article" date="2011" name="Genome Biol. Evol.">
        <title>Reductive evolution of bacterial genome in insect gut environment.</title>
        <authorList>
            <person name="Nikoh N."/>
            <person name="Hosokawa T."/>
            <person name="Ohshima K."/>
            <person name="Hattori M."/>
            <person name="Fukatsu T."/>
        </authorList>
    </citation>
    <scope>NUCLEOTIDE SEQUENCE [LARGE SCALE GENOMIC DNA]</scope>
    <source>
        <strain evidence="8 9">Mpkobe</strain>
    </source>
</reference>
<feature type="binding site" evidence="7">
    <location>
        <position position="92"/>
    </location>
    <ligand>
        <name>S-adenosyl-L-methionine</name>
        <dbReference type="ChEBI" id="CHEBI:59789"/>
    </ligand>
</feature>
<dbReference type="Proteomes" id="UP000061704">
    <property type="component" value="Chromosome"/>
</dbReference>
<dbReference type="GO" id="GO:0043527">
    <property type="term" value="C:tRNA methyltransferase complex"/>
    <property type="evidence" value="ECO:0007669"/>
    <property type="project" value="TreeGrafter"/>
</dbReference>
<evidence type="ECO:0000256" key="5">
    <source>
        <dbReference type="ARBA" id="ARBA00022691"/>
    </source>
</evidence>
<dbReference type="EMBL" id="AP010872">
    <property type="protein sequence ID" value="BAH83406.1"/>
    <property type="molecule type" value="Genomic_DNA"/>
</dbReference>
<dbReference type="InterPro" id="IPR029063">
    <property type="entry name" value="SAM-dependent_MTases_sf"/>
</dbReference>
<dbReference type="OrthoDB" id="9802090at2"/>